<evidence type="ECO:0000313" key="3">
    <source>
        <dbReference type="Proteomes" id="UP000035579"/>
    </source>
</evidence>
<dbReference type="EMBL" id="QUMU01000003">
    <property type="protein sequence ID" value="REG34377.1"/>
    <property type="molecule type" value="Genomic_DNA"/>
</dbReference>
<keyword evidence="4" id="KW-1185">Reference proteome</keyword>
<dbReference type="Proteomes" id="UP000035579">
    <property type="component" value="Chromosome"/>
</dbReference>
<organism evidence="1 3">
    <name type="scientific">Archangium gephyra</name>
    <dbReference type="NCBI Taxonomy" id="48"/>
    <lineage>
        <taxon>Bacteria</taxon>
        <taxon>Pseudomonadati</taxon>
        <taxon>Myxococcota</taxon>
        <taxon>Myxococcia</taxon>
        <taxon>Myxococcales</taxon>
        <taxon>Cystobacterineae</taxon>
        <taxon>Archangiaceae</taxon>
        <taxon>Archangium</taxon>
    </lineage>
</organism>
<dbReference type="AlphaFoldDB" id="A0AAC8Q5Y0"/>
<dbReference type="RefSeq" id="WP_147332799.1">
    <property type="nucleotide sequence ID" value="NZ_CP011509.1"/>
</dbReference>
<dbReference type="Proteomes" id="UP000256345">
    <property type="component" value="Unassembled WGS sequence"/>
</dbReference>
<protein>
    <submittedName>
        <fullName evidence="1">Uncharacterized protein</fullName>
    </submittedName>
</protein>
<evidence type="ECO:0000313" key="1">
    <source>
        <dbReference type="EMBL" id="AKJ01559.1"/>
    </source>
</evidence>
<accession>A0AAC8Q5Y0</accession>
<evidence type="ECO:0000313" key="2">
    <source>
        <dbReference type="EMBL" id="REG34377.1"/>
    </source>
</evidence>
<gene>
    <name evidence="1" type="ORF">AA314_03185</name>
    <name evidence="2" type="ORF">ATI61_103270</name>
</gene>
<reference evidence="1 3" key="1">
    <citation type="submission" date="2015-05" db="EMBL/GenBank/DDBJ databases">
        <title>Genome assembly of Archangium gephyra DSM 2261.</title>
        <authorList>
            <person name="Sharma G."/>
            <person name="Subramanian S."/>
        </authorList>
    </citation>
    <scope>NUCLEOTIDE SEQUENCE [LARGE SCALE GENOMIC DNA]</scope>
    <source>
        <strain evidence="1 3">DSM 2261</strain>
    </source>
</reference>
<sequence>MARWNESPEWARYKTYYQQIRDVKSVSQLETLTARVADFGPGLQKVFPGNEALARELVQILLDQLGNKRRMLRQPRGRGPRPDWGEELERYAAALGHELHALRGLRQLGGGEPWLDEVLVPAMRYSRSVVESRLLLVERESLGASREALLTQARALLRDVDAELGPPPPKP</sequence>
<dbReference type="KEGG" id="age:AA314_03185"/>
<evidence type="ECO:0000313" key="4">
    <source>
        <dbReference type="Proteomes" id="UP000256345"/>
    </source>
</evidence>
<proteinExistence type="predicted"/>
<reference evidence="2 4" key="2">
    <citation type="submission" date="2018-08" db="EMBL/GenBank/DDBJ databases">
        <title>Genomic Encyclopedia of Archaeal and Bacterial Type Strains, Phase II (KMG-II): from individual species to whole genera.</title>
        <authorList>
            <person name="Goeker M."/>
        </authorList>
    </citation>
    <scope>NUCLEOTIDE SEQUENCE [LARGE SCALE GENOMIC DNA]</scope>
    <source>
        <strain evidence="2 4">DSM 2261</strain>
    </source>
</reference>
<name>A0AAC8Q5Y0_9BACT</name>
<dbReference type="EMBL" id="CP011509">
    <property type="protein sequence ID" value="AKJ01559.1"/>
    <property type="molecule type" value="Genomic_DNA"/>
</dbReference>